<proteinExistence type="predicted"/>
<sequence length="125" mass="13980">MAAILEENQDHGLRLDDQNLDNLRTASEDPVLRNLRVKAEAAIQRHTRNASLSTAGTNRKYFAALLSLPVDDREGEIVAYIIIHVIALLTILIKLRGPPMTSGTIEDILSLEELKTFMTIVFEKI</sequence>
<reference evidence="2" key="1">
    <citation type="journal article" date="2015" name="J. Biotechnol.">
        <title>The structure of the Cyberlindnera jadinii genome and its relation to Candida utilis analyzed by the occurrence of single nucleotide polymorphisms.</title>
        <authorList>
            <person name="Rupp O."/>
            <person name="Brinkrolf K."/>
            <person name="Buerth C."/>
            <person name="Kunigo M."/>
            <person name="Schneider J."/>
            <person name="Jaenicke S."/>
            <person name="Goesmann A."/>
            <person name="Puehler A."/>
            <person name="Jaeger K.-E."/>
            <person name="Ernst J.F."/>
        </authorList>
    </citation>
    <scope>NUCLEOTIDE SEQUENCE [LARGE SCALE GENOMIC DNA]</scope>
    <source>
        <strain evidence="2">ATCC 18201 / CBS 1600 / BCRC 20928 / JCM 3617 / NBRC 0987 / NRRL Y-1542</strain>
    </source>
</reference>
<protein>
    <submittedName>
        <fullName evidence="1">Uncharacterized protein</fullName>
    </submittedName>
</protein>
<evidence type="ECO:0000313" key="1">
    <source>
        <dbReference type="EMBL" id="CEP22526.1"/>
    </source>
</evidence>
<gene>
    <name evidence="1" type="ORF">BN1211_2900</name>
</gene>
<accession>A0A0H5C3P2</accession>
<dbReference type="AlphaFoldDB" id="A0A0H5C3P2"/>
<dbReference type="EMBL" id="CDQK01000003">
    <property type="protein sequence ID" value="CEP22526.1"/>
    <property type="molecule type" value="Genomic_DNA"/>
</dbReference>
<dbReference type="Proteomes" id="UP000038830">
    <property type="component" value="Unassembled WGS sequence"/>
</dbReference>
<organism evidence="1 2">
    <name type="scientific">Cyberlindnera jadinii (strain ATCC 18201 / CBS 1600 / BCRC 20928 / JCM 3617 / NBRC 0987 / NRRL Y-1542)</name>
    <name type="common">Torula yeast</name>
    <name type="synonym">Candida utilis</name>
    <dbReference type="NCBI Taxonomy" id="983966"/>
    <lineage>
        <taxon>Eukaryota</taxon>
        <taxon>Fungi</taxon>
        <taxon>Dikarya</taxon>
        <taxon>Ascomycota</taxon>
        <taxon>Saccharomycotina</taxon>
        <taxon>Saccharomycetes</taxon>
        <taxon>Phaffomycetales</taxon>
        <taxon>Phaffomycetaceae</taxon>
        <taxon>Cyberlindnera</taxon>
    </lineage>
</organism>
<evidence type="ECO:0000313" key="2">
    <source>
        <dbReference type="Proteomes" id="UP000038830"/>
    </source>
</evidence>
<name>A0A0H5C3P2_CYBJN</name>